<evidence type="ECO:0000313" key="2">
    <source>
        <dbReference type="Proteomes" id="UP001066276"/>
    </source>
</evidence>
<name>A0AAV7UKU5_PLEWA</name>
<dbReference type="EMBL" id="JANPWB010000005">
    <property type="protein sequence ID" value="KAJ1188981.1"/>
    <property type="molecule type" value="Genomic_DNA"/>
</dbReference>
<evidence type="ECO:0000313" key="1">
    <source>
        <dbReference type="EMBL" id="KAJ1188981.1"/>
    </source>
</evidence>
<protein>
    <submittedName>
        <fullName evidence="1">Uncharacterized protein</fullName>
    </submittedName>
</protein>
<gene>
    <name evidence="1" type="ORF">NDU88_005735</name>
</gene>
<reference evidence="1" key="1">
    <citation type="journal article" date="2022" name="bioRxiv">
        <title>Sequencing and chromosome-scale assembly of the giantPleurodeles waltlgenome.</title>
        <authorList>
            <person name="Brown T."/>
            <person name="Elewa A."/>
            <person name="Iarovenko S."/>
            <person name="Subramanian E."/>
            <person name="Araus A.J."/>
            <person name="Petzold A."/>
            <person name="Susuki M."/>
            <person name="Suzuki K.-i.T."/>
            <person name="Hayashi T."/>
            <person name="Toyoda A."/>
            <person name="Oliveira C."/>
            <person name="Osipova E."/>
            <person name="Leigh N.D."/>
            <person name="Simon A."/>
            <person name="Yun M.H."/>
        </authorList>
    </citation>
    <scope>NUCLEOTIDE SEQUENCE</scope>
    <source>
        <strain evidence="1">20211129_DDA</strain>
        <tissue evidence="1">Liver</tissue>
    </source>
</reference>
<organism evidence="1 2">
    <name type="scientific">Pleurodeles waltl</name>
    <name type="common">Iberian ribbed newt</name>
    <dbReference type="NCBI Taxonomy" id="8319"/>
    <lineage>
        <taxon>Eukaryota</taxon>
        <taxon>Metazoa</taxon>
        <taxon>Chordata</taxon>
        <taxon>Craniata</taxon>
        <taxon>Vertebrata</taxon>
        <taxon>Euteleostomi</taxon>
        <taxon>Amphibia</taxon>
        <taxon>Batrachia</taxon>
        <taxon>Caudata</taxon>
        <taxon>Salamandroidea</taxon>
        <taxon>Salamandridae</taxon>
        <taxon>Pleurodelinae</taxon>
        <taxon>Pleurodeles</taxon>
    </lineage>
</organism>
<dbReference type="Proteomes" id="UP001066276">
    <property type="component" value="Chromosome 3_1"/>
</dbReference>
<accession>A0AAV7UKU5</accession>
<proteinExistence type="predicted"/>
<sequence length="81" mass="8933">MLLVVPLGIRLPLEVPLGHMLAPTEKERHSRGPLEDLGCVQEERCTLGEVLASAAPRMRVAAFRLAKPVAERKFLSPRPLP</sequence>
<keyword evidence="2" id="KW-1185">Reference proteome</keyword>
<comment type="caution">
    <text evidence="1">The sequence shown here is derived from an EMBL/GenBank/DDBJ whole genome shotgun (WGS) entry which is preliminary data.</text>
</comment>
<dbReference type="AlphaFoldDB" id="A0AAV7UKU5"/>